<dbReference type="Proteomes" id="UP000054270">
    <property type="component" value="Unassembled WGS sequence"/>
</dbReference>
<reference evidence="3" key="1">
    <citation type="submission" date="2014-04" db="EMBL/GenBank/DDBJ databases">
        <title>Evolutionary Origins and Diversification of the Mycorrhizal Mutualists.</title>
        <authorList>
            <consortium name="DOE Joint Genome Institute"/>
            <consortium name="Mycorrhizal Genomics Consortium"/>
            <person name="Kohler A."/>
            <person name="Kuo A."/>
            <person name="Nagy L.G."/>
            <person name="Floudas D."/>
            <person name="Copeland A."/>
            <person name="Barry K.W."/>
            <person name="Cichocki N."/>
            <person name="Veneault-Fourrey C."/>
            <person name="LaButti K."/>
            <person name="Lindquist E.A."/>
            <person name="Lipzen A."/>
            <person name="Lundell T."/>
            <person name="Morin E."/>
            <person name="Murat C."/>
            <person name="Riley R."/>
            <person name="Ohm R."/>
            <person name="Sun H."/>
            <person name="Tunlid A."/>
            <person name="Henrissat B."/>
            <person name="Grigoriev I.V."/>
            <person name="Hibbett D.S."/>
            <person name="Martin F."/>
        </authorList>
    </citation>
    <scope>NUCLEOTIDE SEQUENCE [LARGE SCALE GENOMIC DNA]</scope>
    <source>
        <strain evidence="3">FD-334 SS-4</strain>
    </source>
</reference>
<keyword evidence="3" id="KW-1185">Reference proteome</keyword>
<name>A0A0D2NXR7_HYPSF</name>
<dbReference type="EMBL" id="KN817761">
    <property type="protein sequence ID" value="KJA13270.1"/>
    <property type="molecule type" value="Genomic_DNA"/>
</dbReference>
<dbReference type="AlphaFoldDB" id="A0A0D2NXR7"/>
<organism evidence="2 3">
    <name type="scientific">Hypholoma sublateritium (strain FD-334 SS-4)</name>
    <dbReference type="NCBI Taxonomy" id="945553"/>
    <lineage>
        <taxon>Eukaryota</taxon>
        <taxon>Fungi</taxon>
        <taxon>Dikarya</taxon>
        <taxon>Basidiomycota</taxon>
        <taxon>Agaricomycotina</taxon>
        <taxon>Agaricomycetes</taxon>
        <taxon>Agaricomycetidae</taxon>
        <taxon>Agaricales</taxon>
        <taxon>Agaricineae</taxon>
        <taxon>Strophariaceae</taxon>
        <taxon>Hypholoma</taxon>
    </lineage>
</organism>
<feature type="compositionally biased region" description="Pro residues" evidence="1">
    <location>
        <begin position="103"/>
        <end position="112"/>
    </location>
</feature>
<accession>A0A0D2NXR7</accession>
<proteinExistence type="predicted"/>
<protein>
    <submittedName>
        <fullName evidence="2">Uncharacterized protein</fullName>
    </submittedName>
</protein>
<gene>
    <name evidence="2" type="ORF">HYPSUDRAFT_209689</name>
</gene>
<evidence type="ECO:0000256" key="1">
    <source>
        <dbReference type="SAM" id="MobiDB-lite"/>
    </source>
</evidence>
<evidence type="ECO:0000313" key="2">
    <source>
        <dbReference type="EMBL" id="KJA13270.1"/>
    </source>
</evidence>
<feature type="region of interest" description="Disordered" evidence="1">
    <location>
        <begin position="89"/>
        <end position="112"/>
    </location>
</feature>
<evidence type="ECO:0000313" key="3">
    <source>
        <dbReference type="Proteomes" id="UP000054270"/>
    </source>
</evidence>
<sequence length="112" mass="12565">MLPSPSPCEFTLFVLLHKPRLYLVPNAPETQPPNVSLVQSFARHTPTVALIAPRRRARSSHSPRSLLLERWPVDTAPPLCAMNLGVRRRTHNLPVQKGRETPRPAPLSRPEA</sequence>